<dbReference type="InterPro" id="IPR011990">
    <property type="entry name" value="TPR-like_helical_dom_sf"/>
</dbReference>
<dbReference type="Pfam" id="PF00535">
    <property type="entry name" value="Glycos_transf_2"/>
    <property type="match status" value="1"/>
</dbReference>
<dbReference type="Gene3D" id="3.90.550.10">
    <property type="entry name" value="Spore Coat Polysaccharide Biosynthesis Protein SpsA, Chain A"/>
    <property type="match status" value="1"/>
</dbReference>
<keyword evidence="3" id="KW-1185">Reference proteome</keyword>
<dbReference type="AlphaFoldDB" id="A0A1W2F4M7"/>
<dbReference type="STRING" id="112901.SAMN04488500_1467"/>
<dbReference type="InterPro" id="IPR001173">
    <property type="entry name" value="Glyco_trans_2-like"/>
</dbReference>
<dbReference type="Proteomes" id="UP000192738">
    <property type="component" value="Unassembled WGS sequence"/>
</dbReference>
<dbReference type="InterPro" id="IPR029044">
    <property type="entry name" value="Nucleotide-diphossugar_trans"/>
</dbReference>
<dbReference type="CDD" id="cd02511">
    <property type="entry name" value="Beta4Glucosyltransferase"/>
    <property type="match status" value="1"/>
</dbReference>
<dbReference type="SUPFAM" id="SSF48452">
    <property type="entry name" value="TPR-like"/>
    <property type="match status" value="1"/>
</dbReference>
<dbReference type="SUPFAM" id="SSF53448">
    <property type="entry name" value="Nucleotide-diphospho-sugar transferases"/>
    <property type="match status" value="1"/>
</dbReference>
<reference evidence="2 3" key="1">
    <citation type="submission" date="2017-04" db="EMBL/GenBank/DDBJ databases">
        <authorList>
            <person name="Afonso C.L."/>
            <person name="Miller P.J."/>
            <person name="Scott M.A."/>
            <person name="Spackman E."/>
            <person name="Goraichik I."/>
            <person name="Dimitrov K.M."/>
            <person name="Suarez D.L."/>
            <person name="Swayne D.E."/>
        </authorList>
    </citation>
    <scope>NUCLEOTIDE SEQUENCE [LARGE SCALE GENOMIC DNA]</scope>
    <source>
        <strain evidence="2 3">DSM 5090</strain>
    </source>
</reference>
<evidence type="ECO:0000313" key="2">
    <source>
        <dbReference type="EMBL" id="SMD16891.1"/>
    </source>
</evidence>
<evidence type="ECO:0000313" key="3">
    <source>
        <dbReference type="Proteomes" id="UP000192738"/>
    </source>
</evidence>
<dbReference type="GO" id="GO:0016740">
    <property type="term" value="F:transferase activity"/>
    <property type="evidence" value="ECO:0007669"/>
    <property type="project" value="UniProtKB-KW"/>
</dbReference>
<feature type="domain" description="Glycosyltransferase 2-like" evidence="1">
    <location>
        <begin position="8"/>
        <end position="139"/>
    </location>
</feature>
<accession>A0A1W2F4M7</accession>
<protein>
    <submittedName>
        <fullName evidence="2">Glycosyltransferase involved in cell wall bisynthesis</fullName>
    </submittedName>
</protein>
<dbReference type="OrthoDB" id="9815923at2"/>
<dbReference type="Gene3D" id="1.25.40.10">
    <property type="entry name" value="Tetratricopeptide repeat domain"/>
    <property type="match status" value="1"/>
</dbReference>
<name>A0A1W2F4M7_9FIRM</name>
<dbReference type="PANTHER" id="PTHR43630">
    <property type="entry name" value="POLY-BETA-1,6-N-ACETYL-D-GLUCOSAMINE SYNTHASE"/>
    <property type="match status" value="1"/>
</dbReference>
<dbReference type="PANTHER" id="PTHR43630:SF2">
    <property type="entry name" value="GLYCOSYLTRANSFERASE"/>
    <property type="match status" value="1"/>
</dbReference>
<organism evidence="2 3">
    <name type="scientific">Sporomusa malonica</name>
    <dbReference type="NCBI Taxonomy" id="112901"/>
    <lineage>
        <taxon>Bacteria</taxon>
        <taxon>Bacillati</taxon>
        <taxon>Bacillota</taxon>
        <taxon>Negativicutes</taxon>
        <taxon>Selenomonadales</taxon>
        <taxon>Sporomusaceae</taxon>
        <taxon>Sporomusa</taxon>
    </lineage>
</organism>
<keyword evidence="2" id="KW-0808">Transferase</keyword>
<sequence length="484" mass="53591">MAKGWSLTVCLIVKNEEHCLGDCLDSIRAWADQIVVVDTGSTDNTVQVARQYDAQIEYFQWENDFAKARNYCLQFAVSDWILVLDADERLAGNSETLPDLVAKDYEGYYLTIVSPLGAGKIEAEDHVVRLFRNGRGYKFSGAIHEQIAGSIKELEGQDAIGFSGIIVRHRGYEPEEILCKQKIVRNSQIIKSQLAERQDDTFMLYSLGTELIQQEQYGEACNVLMKALKHMTGGEGYFREVILLALMASLKNSAYVEDEGLFVKALATMPADSDILFLAGLRQAALGNFSLAGEMLAQGGINTVLVPPQLINAIVGELFYRQKSWQAALQKFKLSLEAGPSLYSAVRMIEVLRKGEAGAVKALAYAVGEDAVKLAHEAVLIGDYYAAAVICLAAAERDVGESFNQWKDLYQSIIKQAGSMPAIIKDYLGILCQQMEICKVALATDKECLVVQSYLEKAVNRSLGVWLTLWPEHVVPINIWECCL</sequence>
<gene>
    <name evidence="2" type="ORF">SAMN04488500_1467</name>
</gene>
<dbReference type="RefSeq" id="WP_084578537.1">
    <property type="nucleotide sequence ID" value="NZ_CP155572.1"/>
</dbReference>
<dbReference type="EMBL" id="FWXI01000046">
    <property type="protein sequence ID" value="SMD16891.1"/>
    <property type="molecule type" value="Genomic_DNA"/>
</dbReference>
<proteinExistence type="predicted"/>
<evidence type="ECO:0000259" key="1">
    <source>
        <dbReference type="Pfam" id="PF00535"/>
    </source>
</evidence>